<sequence>MPPHHDRKAQSPLQLQQQRAGVIIEGVCSSNLAGDSPTPAPGRRAVPCCGGLGELRPSCCWTPAFRNRQGYKPEERPKH</sequence>
<dbReference type="Proteomes" id="UP000324897">
    <property type="component" value="Chromosome 3"/>
</dbReference>
<gene>
    <name evidence="1" type="ORF">EJB05_42579</name>
</gene>
<dbReference type="Gramene" id="TVU09138">
    <property type="protein sequence ID" value="TVU09138"/>
    <property type="gene ID" value="EJB05_42579"/>
</dbReference>
<protein>
    <submittedName>
        <fullName evidence="1">Uncharacterized protein</fullName>
    </submittedName>
</protein>
<comment type="caution">
    <text evidence="1">The sequence shown here is derived from an EMBL/GenBank/DDBJ whole genome shotgun (WGS) entry which is preliminary data.</text>
</comment>
<proteinExistence type="predicted"/>
<feature type="non-terminal residue" evidence="1">
    <location>
        <position position="1"/>
    </location>
</feature>
<dbReference type="EMBL" id="RWGY01000039">
    <property type="protein sequence ID" value="TVU09138.1"/>
    <property type="molecule type" value="Genomic_DNA"/>
</dbReference>
<reference evidence="1 2" key="1">
    <citation type="journal article" date="2019" name="Sci. Rep.">
        <title>A high-quality genome of Eragrostis curvula grass provides insights into Poaceae evolution and supports new strategies to enhance forage quality.</title>
        <authorList>
            <person name="Carballo J."/>
            <person name="Santos B.A.C.M."/>
            <person name="Zappacosta D."/>
            <person name="Garbus I."/>
            <person name="Selva J.P."/>
            <person name="Gallo C.A."/>
            <person name="Diaz A."/>
            <person name="Albertini E."/>
            <person name="Caccamo M."/>
            <person name="Echenique V."/>
        </authorList>
    </citation>
    <scope>NUCLEOTIDE SEQUENCE [LARGE SCALE GENOMIC DNA]</scope>
    <source>
        <strain evidence="2">cv. Victoria</strain>
        <tissue evidence="1">Leaf</tissue>
    </source>
</reference>
<evidence type="ECO:0000313" key="1">
    <source>
        <dbReference type="EMBL" id="TVU09138.1"/>
    </source>
</evidence>
<name>A0A5J9TDT0_9POAL</name>
<evidence type="ECO:0000313" key="2">
    <source>
        <dbReference type="Proteomes" id="UP000324897"/>
    </source>
</evidence>
<organism evidence="1 2">
    <name type="scientific">Eragrostis curvula</name>
    <name type="common">weeping love grass</name>
    <dbReference type="NCBI Taxonomy" id="38414"/>
    <lineage>
        <taxon>Eukaryota</taxon>
        <taxon>Viridiplantae</taxon>
        <taxon>Streptophyta</taxon>
        <taxon>Embryophyta</taxon>
        <taxon>Tracheophyta</taxon>
        <taxon>Spermatophyta</taxon>
        <taxon>Magnoliopsida</taxon>
        <taxon>Liliopsida</taxon>
        <taxon>Poales</taxon>
        <taxon>Poaceae</taxon>
        <taxon>PACMAD clade</taxon>
        <taxon>Chloridoideae</taxon>
        <taxon>Eragrostideae</taxon>
        <taxon>Eragrostidinae</taxon>
        <taxon>Eragrostis</taxon>
    </lineage>
</organism>
<keyword evidence="2" id="KW-1185">Reference proteome</keyword>
<accession>A0A5J9TDT0</accession>
<dbReference type="AlphaFoldDB" id="A0A5J9TDT0"/>